<reference evidence="14 15" key="1">
    <citation type="journal article" date="2011" name="Cell">
        <title>Insight into structure and assembly of the nuclear pore complex by utilizing the genome of a eukaryotic thermophile.</title>
        <authorList>
            <person name="Amlacher S."/>
            <person name="Sarges P."/>
            <person name="Flemming D."/>
            <person name="van Noort V."/>
            <person name="Kunze R."/>
            <person name="Devos D.P."/>
            <person name="Arumugam M."/>
            <person name="Bork P."/>
            <person name="Hurt E."/>
        </authorList>
    </citation>
    <scope>NUCLEOTIDE SEQUENCE [LARGE SCALE GENOMIC DNA]</scope>
    <source>
        <strain evidence="15">DSM 1495 / CBS 144.50 / IMI 039719</strain>
    </source>
</reference>
<organism evidence="15">
    <name type="scientific">Chaetomium thermophilum (strain DSM 1495 / CBS 144.50 / IMI 039719)</name>
    <name type="common">Thermochaetoides thermophila</name>
    <dbReference type="NCBI Taxonomy" id="759272"/>
    <lineage>
        <taxon>Eukaryota</taxon>
        <taxon>Fungi</taxon>
        <taxon>Dikarya</taxon>
        <taxon>Ascomycota</taxon>
        <taxon>Pezizomycotina</taxon>
        <taxon>Sordariomycetes</taxon>
        <taxon>Sordariomycetidae</taxon>
        <taxon>Sordariales</taxon>
        <taxon>Chaetomiaceae</taxon>
        <taxon>Thermochaetoides</taxon>
    </lineage>
</organism>
<feature type="domain" description="RING-Gid-type" evidence="13">
    <location>
        <begin position="317"/>
        <end position="359"/>
    </location>
</feature>
<keyword evidence="2" id="KW-0963">Cytoplasm</keyword>
<dbReference type="PROSITE" id="PS50089">
    <property type="entry name" value="ZF_RING_2"/>
    <property type="match status" value="1"/>
</dbReference>
<feature type="zinc finger region" description="RING-Gid-type" evidence="10">
    <location>
        <begin position="317"/>
        <end position="359"/>
    </location>
</feature>
<dbReference type="SUPFAM" id="SSF57850">
    <property type="entry name" value="RING/U-box"/>
    <property type="match status" value="1"/>
</dbReference>
<protein>
    <recommendedName>
        <fullName evidence="8">GID complex catalytic subunit 2</fullName>
    </recommendedName>
    <alternativeName>
        <fullName evidence="7">Glucose-induced degradation protein 2</fullName>
    </alternativeName>
</protein>
<dbReference type="InterPro" id="IPR006595">
    <property type="entry name" value="CTLH_C"/>
</dbReference>
<keyword evidence="4 9" id="KW-0863">Zinc-finger</keyword>
<dbReference type="GO" id="GO:0034657">
    <property type="term" value="C:GID complex"/>
    <property type="evidence" value="ECO:0007669"/>
    <property type="project" value="TreeGrafter"/>
</dbReference>
<dbReference type="PANTHER" id="PTHR12170">
    <property type="entry name" value="MACROPHAGE ERYTHROBLAST ATTACHER-RELATED"/>
    <property type="match status" value="1"/>
</dbReference>
<evidence type="ECO:0000259" key="13">
    <source>
        <dbReference type="PROSITE" id="PS51867"/>
    </source>
</evidence>
<dbReference type="InterPro" id="IPR045098">
    <property type="entry name" value="Fyv10_fam"/>
</dbReference>
<dbReference type="Gene3D" id="3.30.40.10">
    <property type="entry name" value="Zinc/RING finger domain, C3HC4 (zinc finger)"/>
    <property type="match status" value="1"/>
</dbReference>
<comment type="similarity">
    <text evidence="6">Belongs to the RMD5/GID2 family.</text>
</comment>
<accession>G0SHW4</accession>
<keyword evidence="3" id="KW-0479">Metal-binding</keyword>
<dbReference type="GeneID" id="18261398"/>
<feature type="domain" description="CTLH" evidence="12">
    <location>
        <begin position="126"/>
        <end position="173"/>
    </location>
</feature>
<sequence>MSSNVKSLLDELDKAQKYPRLSAAEESLDHLITLVSNARKEIEASSDPHTTIQQYFPLKSLPTDDPAISEHLPLVNRAIIMHLLREGQFGVAATFTKELQEEKAQRYHSAMGDKLAALPSDELQQRFAEMYNILEHMKARNLGPAIAWARENSEELEARGSTLEFELVKLQYIWLFLGPSVNGLPDDANNGTFGAMCYAKQNFDRFVDRYGADLSALIGALIYSENLADSPYKKVFDIGSKFEDVAKLFTREFCSLLGLSAESPLLVTCNAGTLAVPYLIKYMAATQSKRTEWTQTHEMPFETPLPDSMLYHSIFVCPVSKEQTTDTNPPVVIPCGHMICRTTLERLAHKNSRFKCPYCPLEARADDCKEVIL</sequence>
<dbReference type="AlphaFoldDB" id="G0SHW4"/>
<dbReference type="InterPro" id="IPR001841">
    <property type="entry name" value="Znf_RING"/>
</dbReference>
<dbReference type="GO" id="GO:0005634">
    <property type="term" value="C:nucleus"/>
    <property type="evidence" value="ECO:0007669"/>
    <property type="project" value="TreeGrafter"/>
</dbReference>
<dbReference type="InterPro" id="IPR037683">
    <property type="entry name" value="Rmd5_dRing"/>
</dbReference>
<dbReference type="Pfam" id="PF13445">
    <property type="entry name" value="zf-RING_UBOX"/>
    <property type="match status" value="1"/>
</dbReference>
<evidence type="ECO:0000313" key="14">
    <source>
        <dbReference type="EMBL" id="EGS17034.1"/>
    </source>
</evidence>
<evidence type="ECO:0000259" key="11">
    <source>
        <dbReference type="PROSITE" id="PS50089"/>
    </source>
</evidence>
<evidence type="ECO:0000313" key="15">
    <source>
        <dbReference type="Proteomes" id="UP000008066"/>
    </source>
</evidence>
<evidence type="ECO:0000256" key="1">
    <source>
        <dbReference type="ARBA" id="ARBA00004496"/>
    </source>
</evidence>
<dbReference type="GO" id="GO:0005737">
    <property type="term" value="C:cytoplasm"/>
    <property type="evidence" value="ECO:0007669"/>
    <property type="project" value="UniProtKB-SubCell"/>
</dbReference>
<dbReference type="EMBL" id="GL988048">
    <property type="protein sequence ID" value="EGS17034.1"/>
    <property type="molecule type" value="Genomic_DNA"/>
</dbReference>
<dbReference type="OMA" id="LIRECKM"/>
<dbReference type="PROSITE" id="PS51867">
    <property type="entry name" value="ZF_RING_GID"/>
    <property type="match status" value="1"/>
</dbReference>
<dbReference type="InterPro" id="IPR027370">
    <property type="entry name" value="Znf-RING_euk"/>
</dbReference>
<feature type="domain" description="RING-type" evidence="11">
    <location>
        <begin position="317"/>
        <end position="359"/>
    </location>
</feature>
<dbReference type="FunFam" id="3.30.40.10:FF:000143">
    <property type="entry name" value="Regulator of gluconeogenesis Rmd5"/>
    <property type="match status" value="1"/>
</dbReference>
<evidence type="ECO:0000256" key="8">
    <source>
        <dbReference type="ARBA" id="ARBA00080744"/>
    </source>
</evidence>
<dbReference type="KEGG" id="cthr:CTHT_0073600"/>
<dbReference type="Pfam" id="PF10607">
    <property type="entry name" value="CTLH"/>
    <property type="match status" value="1"/>
</dbReference>
<dbReference type="HOGENOM" id="CLU_020227_0_0_1"/>
<dbReference type="Proteomes" id="UP000008066">
    <property type="component" value="Unassembled WGS sequence"/>
</dbReference>
<evidence type="ECO:0000256" key="6">
    <source>
        <dbReference type="ARBA" id="ARBA00061136"/>
    </source>
</evidence>
<evidence type="ECO:0000259" key="12">
    <source>
        <dbReference type="PROSITE" id="PS50897"/>
    </source>
</evidence>
<proteinExistence type="inferred from homology"/>
<dbReference type="GO" id="GO:0008270">
    <property type="term" value="F:zinc ion binding"/>
    <property type="evidence" value="ECO:0007669"/>
    <property type="project" value="UniProtKB-KW"/>
</dbReference>
<dbReference type="InterPro" id="IPR044063">
    <property type="entry name" value="ZF_RING_GID"/>
</dbReference>
<dbReference type="InterPro" id="IPR024964">
    <property type="entry name" value="CTLH/CRA"/>
</dbReference>
<comment type="subcellular location">
    <subcellularLocation>
        <location evidence="1">Cytoplasm</location>
    </subcellularLocation>
</comment>
<evidence type="ECO:0000256" key="2">
    <source>
        <dbReference type="ARBA" id="ARBA00022490"/>
    </source>
</evidence>
<evidence type="ECO:0000256" key="4">
    <source>
        <dbReference type="ARBA" id="ARBA00022771"/>
    </source>
</evidence>
<dbReference type="GO" id="GO:0043161">
    <property type="term" value="P:proteasome-mediated ubiquitin-dependent protein catabolic process"/>
    <property type="evidence" value="ECO:0007669"/>
    <property type="project" value="InterPro"/>
</dbReference>
<dbReference type="SMART" id="SM00668">
    <property type="entry name" value="CTLH"/>
    <property type="match status" value="1"/>
</dbReference>
<dbReference type="RefSeq" id="XP_006697616.1">
    <property type="nucleotide sequence ID" value="XM_006697553.1"/>
</dbReference>
<dbReference type="STRING" id="759272.G0SHW4"/>
<dbReference type="eggNOG" id="KOG2817">
    <property type="taxonomic scope" value="Eukaryota"/>
</dbReference>
<evidence type="ECO:0000256" key="3">
    <source>
        <dbReference type="ARBA" id="ARBA00022723"/>
    </source>
</evidence>
<dbReference type="OrthoDB" id="1933281at2759"/>
<evidence type="ECO:0000256" key="5">
    <source>
        <dbReference type="ARBA" id="ARBA00022833"/>
    </source>
</evidence>
<keyword evidence="15" id="KW-1185">Reference proteome</keyword>
<name>G0SHW4_CHATD</name>
<keyword evidence="5" id="KW-0862">Zinc</keyword>
<dbReference type="PROSITE" id="PS50897">
    <property type="entry name" value="CTLH"/>
    <property type="match status" value="1"/>
</dbReference>
<evidence type="ECO:0000256" key="9">
    <source>
        <dbReference type="PROSITE-ProRule" id="PRU00175"/>
    </source>
</evidence>
<dbReference type="PANTHER" id="PTHR12170:SF3">
    <property type="entry name" value="GH10162P"/>
    <property type="match status" value="1"/>
</dbReference>
<dbReference type="GO" id="GO:0061630">
    <property type="term" value="F:ubiquitin protein ligase activity"/>
    <property type="evidence" value="ECO:0007669"/>
    <property type="project" value="InterPro"/>
</dbReference>
<evidence type="ECO:0000256" key="10">
    <source>
        <dbReference type="PROSITE-ProRule" id="PRU01215"/>
    </source>
</evidence>
<dbReference type="InterPro" id="IPR013083">
    <property type="entry name" value="Znf_RING/FYVE/PHD"/>
</dbReference>
<dbReference type="CDD" id="cd16652">
    <property type="entry name" value="dRING_Rmd5p-like"/>
    <property type="match status" value="1"/>
</dbReference>
<evidence type="ECO:0000256" key="7">
    <source>
        <dbReference type="ARBA" id="ARBA00075398"/>
    </source>
</evidence>
<gene>
    <name evidence="14" type="ORF">CTHT_0073600</name>
</gene>